<feature type="signal peptide" evidence="2">
    <location>
        <begin position="1"/>
        <end position="29"/>
    </location>
</feature>
<reference evidence="3 4" key="1">
    <citation type="journal article" date="2013" name="Int. J. Syst. Evol. Microbiol.">
        <title>Hoeflea suaedae sp. nov., an endophytic bacterium isolated from the root of the halophyte Suaeda maritima.</title>
        <authorList>
            <person name="Chung E.J."/>
            <person name="Park J.A."/>
            <person name="Pramanik P."/>
            <person name="Bibi F."/>
            <person name="Jeon C.O."/>
            <person name="Chung Y.R."/>
        </authorList>
    </citation>
    <scope>NUCLEOTIDE SEQUENCE [LARGE SCALE GENOMIC DNA]</scope>
    <source>
        <strain evidence="3 4">YC6898</strain>
    </source>
</reference>
<dbReference type="SUPFAM" id="SSF48452">
    <property type="entry name" value="TPR-like"/>
    <property type="match status" value="1"/>
</dbReference>
<name>A0A4R5PJM0_9HYPH</name>
<keyword evidence="2" id="KW-0732">Signal</keyword>
<dbReference type="InterPro" id="IPR011990">
    <property type="entry name" value="TPR-like_helical_dom_sf"/>
</dbReference>
<evidence type="ECO:0000313" key="4">
    <source>
        <dbReference type="Proteomes" id="UP000295131"/>
    </source>
</evidence>
<dbReference type="RefSeq" id="WP_133284569.1">
    <property type="nucleotide sequence ID" value="NZ_SMSI01000002.1"/>
</dbReference>
<feature type="chain" id="PRO_5020315689" evidence="2">
    <location>
        <begin position="30"/>
        <end position="212"/>
    </location>
</feature>
<gene>
    <name evidence="3" type="ORF">E2A64_11150</name>
</gene>
<proteinExistence type="predicted"/>
<comment type="caution">
    <text evidence="3">The sequence shown here is derived from an EMBL/GenBank/DDBJ whole genome shotgun (WGS) entry which is preliminary data.</text>
</comment>
<feature type="region of interest" description="Disordered" evidence="1">
    <location>
        <begin position="30"/>
        <end position="52"/>
    </location>
</feature>
<protein>
    <submittedName>
        <fullName evidence="3">Uncharacterized protein</fullName>
    </submittedName>
</protein>
<dbReference type="Proteomes" id="UP000295131">
    <property type="component" value="Unassembled WGS sequence"/>
</dbReference>
<dbReference type="Gene3D" id="1.25.40.10">
    <property type="entry name" value="Tetratricopeptide repeat domain"/>
    <property type="match status" value="1"/>
</dbReference>
<keyword evidence="4" id="KW-1185">Reference proteome</keyword>
<organism evidence="3 4">
    <name type="scientific">Pseudohoeflea suaedae</name>
    <dbReference type="NCBI Taxonomy" id="877384"/>
    <lineage>
        <taxon>Bacteria</taxon>
        <taxon>Pseudomonadati</taxon>
        <taxon>Pseudomonadota</taxon>
        <taxon>Alphaproteobacteria</taxon>
        <taxon>Hyphomicrobiales</taxon>
        <taxon>Rhizobiaceae</taxon>
        <taxon>Pseudohoeflea</taxon>
    </lineage>
</organism>
<dbReference type="EMBL" id="SMSI01000002">
    <property type="protein sequence ID" value="TDH35869.1"/>
    <property type="molecule type" value="Genomic_DNA"/>
</dbReference>
<evidence type="ECO:0000256" key="2">
    <source>
        <dbReference type="SAM" id="SignalP"/>
    </source>
</evidence>
<dbReference type="SMART" id="SM00028">
    <property type="entry name" value="TPR"/>
    <property type="match status" value="2"/>
</dbReference>
<dbReference type="InterPro" id="IPR019734">
    <property type="entry name" value="TPR_rpt"/>
</dbReference>
<sequence>MPSCAFFAFAVQAILLTGLVAALPPHVRAETPPVTEPADESSPAKTPEAAPRAEITVDTLLADLKRESDPRKAKRISADIVQRWTDSGSATANLLMQWSHKAVEDKKQALALDFLDQVTTLFPDYVEGWNRRATLHFLRGNLGASMADINRVLAIEPRHFGALSGMAAIFEADENDELALKAWEKVLAVYPANRQAQEKVGDLADKLAGRGI</sequence>
<dbReference type="AlphaFoldDB" id="A0A4R5PJM0"/>
<dbReference type="OrthoDB" id="9815010at2"/>
<accession>A0A4R5PJM0</accession>
<evidence type="ECO:0000256" key="1">
    <source>
        <dbReference type="SAM" id="MobiDB-lite"/>
    </source>
</evidence>
<evidence type="ECO:0000313" key="3">
    <source>
        <dbReference type="EMBL" id="TDH35869.1"/>
    </source>
</evidence>